<proteinExistence type="inferred from homology"/>
<reference evidence="8" key="1">
    <citation type="submission" date="2015-11" db="EMBL/GenBank/DDBJ databases">
        <authorList>
            <person name="Kim K.M."/>
        </authorList>
    </citation>
    <scope>NUCLEOTIDE SEQUENCE [LARGE SCALE GENOMIC DNA]</scope>
    <source>
        <strain evidence="8">KCTC 12086</strain>
    </source>
</reference>
<evidence type="ECO:0000259" key="6">
    <source>
        <dbReference type="Pfam" id="PF25137"/>
    </source>
</evidence>
<dbReference type="Gene3D" id="3.40.50.1970">
    <property type="match status" value="1"/>
</dbReference>
<dbReference type="EMBL" id="CP013187">
    <property type="protein sequence ID" value="ALO41203.1"/>
    <property type="molecule type" value="Genomic_DNA"/>
</dbReference>
<feature type="domain" description="Alcohol dehydrogenase iron-type/glycerol dehydrogenase GldA" evidence="5">
    <location>
        <begin position="23"/>
        <end position="188"/>
    </location>
</feature>
<name>A0A0S2JZL1_9GAMM</name>
<dbReference type="KEGG" id="pphe:PP2015_683"/>
<dbReference type="GO" id="GO:0004022">
    <property type="term" value="F:alcohol dehydrogenase (NAD+) activity"/>
    <property type="evidence" value="ECO:0007669"/>
    <property type="project" value="TreeGrafter"/>
</dbReference>
<dbReference type="Pfam" id="PF00465">
    <property type="entry name" value="Fe-ADH"/>
    <property type="match status" value="1"/>
</dbReference>
<dbReference type="CDD" id="cd08189">
    <property type="entry name" value="Fe-ADH-like"/>
    <property type="match status" value="1"/>
</dbReference>
<evidence type="ECO:0000256" key="3">
    <source>
        <dbReference type="ARBA" id="ARBA00023002"/>
    </source>
</evidence>
<evidence type="ECO:0000313" key="8">
    <source>
        <dbReference type="Proteomes" id="UP000061457"/>
    </source>
</evidence>
<evidence type="ECO:0000256" key="4">
    <source>
        <dbReference type="ARBA" id="ARBA00023027"/>
    </source>
</evidence>
<keyword evidence="4" id="KW-0520">NAD</keyword>
<dbReference type="GO" id="GO:0046872">
    <property type="term" value="F:metal ion binding"/>
    <property type="evidence" value="ECO:0007669"/>
    <property type="project" value="InterPro"/>
</dbReference>
<dbReference type="PROSITE" id="PS00060">
    <property type="entry name" value="ADH_IRON_2"/>
    <property type="match status" value="1"/>
</dbReference>
<dbReference type="Proteomes" id="UP000061457">
    <property type="component" value="Chromosome I"/>
</dbReference>
<dbReference type="PANTHER" id="PTHR11496">
    <property type="entry name" value="ALCOHOL DEHYDROGENASE"/>
    <property type="match status" value="1"/>
</dbReference>
<evidence type="ECO:0000259" key="5">
    <source>
        <dbReference type="Pfam" id="PF00465"/>
    </source>
</evidence>
<dbReference type="RefSeq" id="WP_058028963.1">
    <property type="nucleotide sequence ID" value="NZ_CP013187.1"/>
</dbReference>
<comment type="similarity">
    <text evidence="2">Belongs to the iron-containing alcohol dehydrogenase family.</text>
</comment>
<dbReference type="Gene3D" id="1.20.1090.10">
    <property type="entry name" value="Dehydroquinate synthase-like - alpha domain"/>
    <property type="match status" value="1"/>
</dbReference>
<protein>
    <submittedName>
        <fullName evidence="7">Alcohol dehydrogenase</fullName>
    </submittedName>
</protein>
<gene>
    <name evidence="7" type="ORF">PP2015_683</name>
</gene>
<dbReference type="PATRIC" id="fig|161398.10.peg.697"/>
<sequence>MRAAINKWGIKFLAGAFPANKPTLITGSGAMLKLAKLMMNSGVQRPLIIADGFMTQSGKLSALTQLLKDANCQFTVFDEVVPNPTMLEVENSVILAQSIQADGIFVVGGGSAIDIAKVVAATLTNGSKPKKLIGMMRVRNKPLPLFAVPTTSGTGSEVTVAAVISDPESHQKAFFLDPDFVPLAAGLDTDLLASLPPAITAYTGMDALTHAIEAYIARVHFNDAQSDALTAIRLLLEYLPRAFKNGTDLEAREMVALASFMAGYAFSKQGLGYVHAISHQLSAHYNTPHGLANAVVLPRVLRFNKPHCLKQLAEIESAILGKDSVLPEQQLANNFIKRIDQLSDELQIDKSLDSLLEKDFFKIAKQALREANDSYSVPKAMKLKQVIRILDAVKAGEREVAF</sequence>
<dbReference type="FunFam" id="3.40.50.1970:FF:000003">
    <property type="entry name" value="Alcohol dehydrogenase, iron-containing"/>
    <property type="match status" value="1"/>
</dbReference>
<evidence type="ECO:0000256" key="1">
    <source>
        <dbReference type="ARBA" id="ARBA00001962"/>
    </source>
</evidence>
<dbReference type="Pfam" id="PF25137">
    <property type="entry name" value="ADH_Fe_C"/>
    <property type="match status" value="1"/>
</dbReference>
<dbReference type="SUPFAM" id="SSF56796">
    <property type="entry name" value="Dehydroquinate synthase-like"/>
    <property type="match status" value="1"/>
</dbReference>
<dbReference type="InterPro" id="IPR056798">
    <property type="entry name" value="ADH_Fe_C"/>
</dbReference>
<dbReference type="InterPro" id="IPR039697">
    <property type="entry name" value="Alcohol_dehydrogenase_Fe"/>
</dbReference>
<dbReference type="InterPro" id="IPR018211">
    <property type="entry name" value="ADH_Fe_CS"/>
</dbReference>
<dbReference type="PANTHER" id="PTHR11496:SF102">
    <property type="entry name" value="ALCOHOL DEHYDROGENASE 4"/>
    <property type="match status" value="1"/>
</dbReference>
<accession>A0A0S2JZL1</accession>
<dbReference type="InterPro" id="IPR001670">
    <property type="entry name" value="ADH_Fe/GldA"/>
</dbReference>
<feature type="domain" description="Fe-containing alcohol dehydrogenase-like C-terminal" evidence="6">
    <location>
        <begin position="200"/>
        <end position="392"/>
    </location>
</feature>
<keyword evidence="8" id="KW-1185">Reference proteome</keyword>
<comment type="cofactor">
    <cofactor evidence="1">
        <name>Fe cation</name>
        <dbReference type="ChEBI" id="CHEBI:24875"/>
    </cofactor>
</comment>
<dbReference type="AlphaFoldDB" id="A0A0S2JZL1"/>
<evidence type="ECO:0000256" key="2">
    <source>
        <dbReference type="ARBA" id="ARBA00007358"/>
    </source>
</evidence>
<dbReference type="STRING" id="161398.PP2015_683"/>
<dbReference type="OrthoDB" id="5289281at2"/>
<organism evidence="7 8">
    <name type="scientific">Pseudoalteromonas phenolica</name>
    <dbReference type="NCBI Taxonomy" id="161398"/>
    <lineage>
        <taxon>Bacteria</taxon>
        <taxon>Pseudomonadati</taxon>
        <taxon>Pseudomonadota</taxon>
        <taxon>Gammaproteobacteria</taxon>
        <taxon>Alteromonadales</taxon>
        <taxon>Pseudoalteromonadaceae</taxon>
        <taxon>Pseudoalteromonas</taxon>
    </lineage>
</organism>
<dbReference type="FunFam" id="1.20.1090.10:FF:000001">
    <property type="entry name" value="Aldehyde-alcohol dehydrogenase"/>
    <property type="match status" value="1"/>
</dbReference>
<evidence type="ECO:0000313" key="7">
    <source>
        <dbReference type="EMBL" id="ALO41203.1"/>
    </source>
</evidence>
<keyword evidence="3" id="KW-0560">Oxidoreductase</keyword>